<feature type="transmembrane region" description="Helical" evidence="6">
    <location>
        <begin position="148"/>
        <end position="173"/>
    </location>
</feature>
<dbReference type="GO" id="GO:0005886">
    <property type="term" value="C:plasma membrane"/>
    <property type="evidence" value="ECO:0007669"/>
    <property type="project" value="UniProtKB-SubCell"/>
</dbReference>
<feature type="transmembrane region" description="Helical" evidence="6">
    <location>
        <begin position="117"/>
        <end position="136"/>
    </location>
</feature>
<feature type="transmembrane region" description="Helical" evidence="6">
    <location>
        <begin position="308"/>
        <end position="332"/>
    </location>
</feature>
<keyword evidence="4 6" id="KW-1133">Transmembrane helix</keyword>
<gene>
    <name evidence="7" type="ORF">KDU71_17030</name>
</gene>
<keyword evidence="5 6" id="KW-0472">Membrane</keyword>
<dbReference type="EMBL" id="JAGTAR010000029">
    <property type="protein sequence ID" value="MBR8537275.1"/>
    <property type="molecule type" value="Genomic_DNA"/>
</dbReference>
<evidence type="ECO:0000313" key="7">
    <source>
        <dbReference type="EMBL" id="MBR8537275.1"/>
    </source>
</evidence>
<feature type="transmembrane region" description="Helical" evidence="6">
    <location>
        <begin position="430"/>
        <end position="450"/>
    </location>
</feature>
<dbReference type="AlphaFoldDB" id="A0A941F8X1"/>
<evidence type="ECO:0000256" key="2">
    <source>
        <dbReference type="ARBA" id="ARBA00022475"/>
    </source>
</evidence>
<evidence type="ECO:0000256" key="6">
    <source>
        <dbReference type="SAM" id="Phobius"/>
    </source>
</evidence>
<accession>A0A941F8X1</accession>
<sequence>MSKLKKLAGDTIIYGVSTILGRLLNWLLMPLFIRIMDKAEVGGVFNIYSYIAVVLVILTFGFETGYFRFANKENRNGLLKSLGMLILVCSVLFSVGVYLLQGCLEVYLGNEYLKAEYFVIGALIVALDAITSIPFADLRINNHTVRFALLKFLSVILNILFVTFFLVLCPYLLKQGYEFIEYIYNPYNKLYYVFVSNLLSSGIIALFLVPKIFLAKARFSWQLIKPVFMYSYPIMIVGLFGMLIQQIDKILMPHLIEDNAMEALAIYGANFKIGILMAIFIQSYRLAFEPFFFKEGKQNASKELYARVLKYFVIFGAIIYVGVLVFIDVVNVLLLPEYYEGNSIIPFILLGQLFFGIYYSLSLWYKLTDRTIYGAIISGVGACLSIIGNIVLVPYMGYIGAAVTLFVCFLLMSVISYGLGQKYYPINYPIGRIVLHIIIAIVVVQLSLLYSSENLIFHFAFKGTIFVSYFVFLYIIERKELIKILS</sequence>
<keyword evidence="3 6" id="KW-0812">Transmembrane</keyword>
<dbReference type="Proteomes" id="UP000679220">
    <property type="component" value="Unassembled WGS sequence"/>
</dbReference>
<evidence type="ECO:0000256" key="4">
    <source>
        <dbReference type="ARBA" id="ARBA00022989"/>
    </source>
</evidence>
<keyword evidence="2" id="KW-1003">Cell membrane</keyword>
<feature type="transmembrane region" description="Helical" evidence="6">
    <location>
        <begin position="81"/>
        <end position="101"/>
    </location>
</feature>
<evidence type="ECO:0000256" key="3">
    <source>
        <dbReference type="ARBA" id="ARBA00022692"/>
    </source>
</evidence>
<proteinExistence type="predicted"/>
<reference evidence="7" key="1">
    <citation type="journal article" date="2018" name="Int. J. Syst. Evol. Microbiol.">
        <title>Carboxylicivirga sediminis sp. nov., isolated from coastal sediment.</title>
        <authorList>
            <person name="Wang F.Q."/>
            <person name="Ren L.H."/>
            <person name="Zou R.J."/>
            <person name="Sun Y.Z."/>
            <person name="Liu X.J."/>
            <person name="Jiang F."/>
            <person name="Liu L.J."/>
        </authorList>
    </citation>
    <scope>NUCLEOTIDE SEQUENCE</scope>
    <source>
        <strain evidence="7">JR1</strain>
    </source>
</reference>
<feature type="transmembrane region" description="Helical" evidence="6">
    <location>
        <begin position="344"/>
        <end position="365"/>
    </location>
</feature>
<keyword evidence="8" id="KW-1185">Reference proteome</keyword>
<feature type="transmembrane region" description="Helical" evidence="6">
    <location>
        <begin position="456"/>
        <end position="476"/>
    </location>
</feature>
<feature type="transmembrane region" description="Helical" evidence="6">
    <location>
        <begin position="372"/>
        <end position="392"/>
    </location>
</feature>
<evidence type="ECO:0000256" key="5">
    <source>
        <dbReference type="ARBA" id="ARBA00023136"/>
    </source>
</evidence>
<dbReference type="InterPro" id="IPR002797">
    <property type="entry name" value="Polysacc_synth"/>
</dbReference>
<name>A0A941F8X1_9BACT</name>
<feature type="transmembrane region" description="Helical" evidence="6">
    <location>
        <begin position="227"/>
        <end position="244"/>
    </location>
</feature>
<feature type="transmembrane region" description="Helical" evidence="6">
    <location>
        <begin position="12"/>
        <end position="35"/>
    </location>
</feature>
<comment type="subcellular location">
    <subcellularLocation>
        <location evidence="1">Cell membrane</location>
        <topology evidence="1">Multi-pass membrane protein</topology>
    </subcellularLocation>
</comment>
<feature type="transmembrane region" description="Helical" evidence="6">
    <location>
        <begin position="398"/>
        <end position="418"/>
    </location>
</feature>
<dbReference type="PANTHER" id="PTHR30250">
    <property type="entry name" value="PST FAMILY PREDICTED COLANIC ACID TRANSPORTER"/>
    <property type="match status" value="1"/>
</dbReference>
<comment type="caution">
    <text evidence="7">The sequence shown here is derived from an EMBL/GenBank/DDBJ whole genome shotgun (WGS) entry which is preliminary data.</text>
</comment>
<organism evidence="7 8">
    <name type="scientific">Carboxylicivirga sediminis</name>
    <dbReference type="NCBI Taxonomy" id="2006564"/>
    <lineage>
        <taxon>Bacteria</taxon>
        <taxon>Pseudomonadati</taxon>
        <taxon>Bacteroidota</taxon>
        <taxon>Bacteroidia</taxon>
        <taxon>Marinilabiliales</taxon>
        <taxon>Marinilabiliaceae</taxon>
        <taxon>Carboxylicivirga</taxon>
    </lineage>
</organism>
<feature type="transmembrane region" description="Helical" evidence="6">
    <location>
        <begin position="193"/>
        <end position="215"/>
    </location>
</feature>
<dbReference type="RefSeq" id="WP_212192296.1">
    <property type="nucleotide sequence ID" value="NZ_JAGTAR010000029.1"/>
</dbReference>
<feature type="transmembrane region" description="Helical" evidence="6">
    <location>
        <begin position="264"/>
        <end position="287"/>
    </location>
</feature>
<reference evidence="7" key="2">
    <citation type="submission" date="2021-04" db="EMBL/GenBank/DDBJ databases">
        <authorList>
            <person name="Zhang T."/>
            <person name="Zhang Y."/>
            <person name="Lu D."/>
            <person name="Zuo D."/>
            <person name="Du Z."/>
        </authorList>
    </citation>
    <scope>NUCLEOTIDE SEQUENCE</scope>
    <source>
        <strain evidence="7">JR1</strain>
    </source>
</reference>
<feature type="transmembrane region" description="Helical" evidence="6">
    <location>
        <begin position="47"/>
        <end position="69"/>
    </location>
</feature>
<dbReference type="InterPro" id="IPR050833">
    <property type="entry name" value="Poly_Biosynth_Transport"/>
</dbReference>
<dbReference type="Pfam" id="PF01943">
    <property type="entry name" value="Polysacc_synt"/>
    <property type="match status" value="1"/>
</dbReference>
<dbReference type="PANTHER" id="PTHR30250:SF11">
    <property type="entry name" value="O-ANTIGEN TRANSPORTER-RELATED"/>
    <property type="match status" value="1"/>
</dbReference>
<protein>
    <submittedName>
        <fullName evidence="7">Oligosaccharide flippase family protein</fullName>
    </submittedName>
</protein>
<evidence type="ECO:0000256" key="1">
    <source>
        <dbReference type="ARBA" id="ARBA00004651"/>
    </source>
</evidence>
<evidence type="ECO:0000313" key="8">
    <source>
        <dbReference type="Proteomes" id="UP000679220"/>
    </source>
</evidence>